<dbReference type="KEGG" id="pmes:FX988_00416"/>
<dbReference type="Proteomes" id="UP000464524">
    <property type="component" value="Chromosome"/>
</dbReference>
<dbReference type="EMBL" id="CP047656">
    <property type="protein sequence ID" value="QHJ10204.1"/>
    <property type="molecule type" value="Genomic_DNA"/>
</dbReference>
<comment type="similarity">
    <text evidence="2">Belongs to the MoaD family.</text>
</comment>
<dbReference type="GO" id="GO:0006777">
    <property type="term" value="P:Mo-molybdopterin cofactor biosynthetic process"/>
    <property type="evidence" value="ECO:0007669"/>
    <property type="project" value="InterPro"/>
</dbReference>
<evidence type="ECO:0000256" key="3">
    <source>
        <dbReference type="ARBA" id="ARBA00024247"/>
    </source>
</evidence>
<dbReference type="GO" id="GO:0000166">
    <property type="term" value="F:nucleotide binding"/>
    <property type="evidence" value="ECO:0007669"/>
    <property type="project" value="UniProtKB-KW"/>
</dbReference>
<evidence type="ECO:0000313" key="4">
    <source>
        <dbReference type="EMBL" id="QHJ10204.1"/>
    </source>
</evidence>
<evidence type="ECO:0000313" key="5">
    <source>
        <dbReference type="Proteomes" id="UP000464524"/>
    </source>
</evidence>
<dbReference type="InterPro" id="IPR012675">
    <property type="entry name" value="Beta-grasp_dom_sf"/>
</dbReference>
<dbReference type="CDD" id="cd00754">
    <property type="entry name" value="Ubl_MoaD"/>
    <property type="match status" value="1"/>
</dbReference>
<dbReference type="Gene3D" id="3.10.20.30">
    <property type="match status" value="1"/>
</dbReference>
<dbReference type="AlphaFoldDB" id="A0A857JHR7"/>
<evidence type="ECO:0000256" key="2">
    <source>
        <dbReference type="ARBA" id="ARBA00024200"/>
    </source>
</evidence>
<reference evidence="4 5" key="1">
    <citation type="submission" date="2019-12" db="EMBL/GenBank/DDBJ databases">
        <title>Genome sequencing and assembly of endphytes of Porphyra tenera.</title>
        <authorList>
            <person name="Park J.M."/>
            <person name="Shin R."/>
            <person name="Jo S.H."/>
        </authorList>
    </citation>
    <scope>NUCLEOTIDE SEQUENCE [LARGE SCALE GENOMIC DNA]</scope>
    <source>
        <strain evidence="4 5">GPM4</strain>
    </source>
</reference>
<keyword evidence="5" id="KW-1185">Reference proteome</keyword>
<dbReference type="InterPro" id="IPR016155">
    <property type="entry name" value="Mopterin_synth/thiamin_S_b"/>
</dbReference>
<name>A0A857JHR7_9ALTE</name>
<dbReference type="PANTHER" id="PTHR33359">
    <property type="entry name" value="MOLYBDOPTERIN SYNTHASE SULFUR CARRIER SUBUNIT"/>
    <property type="match status" value="1"/>
</dbReference>
<dbReference type="InterPro" id="IPR003749">
    <property type="entry name" value="ThiS/MoaD-like"/>
</dbReference>
<dbReference type="InterPro" id="IPR044672">
    <property type="entry name" value="MOCS2A"/>
</dbReference>
<dbReference type="Pfam" id="PF02597">
    <property type="entry name" value="ThiS"/>
    <property type="match status" value="1"/>
</dbReference>
<protein>
    <recommendedName>
        <fullName evidence="3">Molybdopterin synthase sulfur carrier subunit</fullName>
    </recommendedName>
</protein>
<organism evidence="4 5">
    <name type="scientific">Paraglaciecola mesophila</name>
    <dbReference type="NCBI Taxonomy" id="197222"/>
    <lineage>
        <taxon>Bacteria</taxon>
        <taxon>Pseudomonadati</taxon>
        <taxon>Pseudomonadota</taxon>
        <taxon>Gammaproteobacteria</taxon>
        <taxon>Alteromonadales</taxon>
        <taxon>Alteromonadaceae</taxon>
        <taxon>Paraglaciecola</taxon>
    </lineage>
</organism>
<dbReference type="OrthoDB" id="9801945at2"/>
<dbReference type="GO" id="GO:1990133">
    <property type="term" value="C:molybdopterin adenylyltransferase complex"/>
    <property type="evidence" value="ECO:0007669"/>
    <property type="project" value="TreeGrafter"/>
</dbReference>
<dbReference type="SUPFAM" id="SSF54285">
    <property type="entry name" value="MoaD/ThiS"/>
    <property type="match status" value="1"/>
</dbReference>
<dbReference type="PANTHER" id="PTHR33359:SF1">
    <property type="entry name" value="MOLYBDOPTERIN SYNTHASE SULFUR CARRIER SUBUNIT"/>
    <property type="match status" value="1"/>
</dbReference>
<accession>A0A857JHR7</accession>
<gene>
    <name evidence="4" type="ORF">FX988_00416</name>
</gene>
<evidence type="ECO:0000256" key="1">
    <source>
        <dbReference type="ARBA" id="ARBA00022741"/>
    </source>
</evidence>
<sequence length="81" mass="8891">MIQVLFFGQLKDQVNTPSVKVDEVATRVAELKKILGSMHPHWRPYLSNHSTLVAVNQTIGDDETPLSDGDEVAFFPPVTGG</sequence>
<dbReference type="RefSeq" id="WP_160178118.1">
    <property type="nucleotide sequence ID" value="NZ_CP047656.1"/>
</dbReference>
<keyword evidence="1" id="KW-0547">Nucleotide-binding</keyword>
<dbReference type="NCBIfam" id="TIGR01682">
    <property type="entry name" value="moaD"/>
    <property type="match status" value="1"/>
</dbReference>
<proteinExistence type="inferred from homology"/>